<dbReference type="Proteomes" id="UP000186817">
    <property type="component" value="Unassembled WGS sequence"/>
</dbReference>
<name>A0A1Q9D7H1_SYMMI</name>
<gene>
    <name evidence="2" type="ORF">AK812_SmicGene27256</name>
</gene>
<evidence type="ECO:0000313" key="2">
    <source>
        <dbReference type="EMBL" id="OLP91076.1"/>
    </source>
</evidence>
<evidence type="ECO:0000256" key="1">
    <source>
        <dbReference type="SAM" id="Phobius"/>
    </source>
</evidence>
<proteinExistence type="predicted"/>
<organism evidence="2 3">
    <name type="scientific">Symbiodinium microadriaticum</name>
    <name type="common">Dinoflagellate</name>
    <name type="synonym">Zooxanthella microadriatica</name>
    <dbReference type="NCBI Taxonomy" id="2951"/>
    <lineage>
        <taxon>Eukaryota</taxon>
        <taxon>Sar</taxon>
        <taxon>Alveolata</taxon>
        <taxon>Dinophyceae</taxon>
        <taxon>Suessiales</taxon>
        <taxon>Symbiodiniaceae</taxon>
        <taxon>Symbiodinium</taxon>
    </lineage>
</organism>
<accession>A0A1Q9D7H1</accession>
<keyword evidence="3" id="KW-1185">Reference proteome</keyword>
<keyword evidence="1" id="KW-1133">Transmembrane helix</keyword>
<dbReference type="AlphaFoldDB" id="A0A1Q9D7H1"/>
<dbReference type="EMBL" id="LSRX01000680">
    <property type="protein sequence ID" value="OLP91076.1"/>
    <property type="molecule type" value="Genomic_DNA"/>
</dbReference>
<protein>
    <submittedName>
        <fullName evidence="2">Uncharacterized protein</fullName>
    </submittedName>
</protein>
<reference evidence="2 3" key="1">
    <citation type="submission" date="2016-02" db="EMBL/GenBank/DDBJ databases">
        <title>Genome analysis of coral dinoflagellate symbionts highlights evolutionary adaptations to a symbiotic lifestyle.</title>
        <authorList>
            <person name="Aranda M."/>
            <person name="Li Y."/>
            <person name="Liew Y.J."/>
            <person name="Baumgarten S."/>
            <person name="Simakov O."/>
            <person name="Wilson M."/>
            <person name="Piel J."/>
            <person name="Ashoor H."/>
            <person name="Bougouffa S."/>
            <person name="Bajic V.B."/>
            <person name="Ryu T."/>
            <person name="Ravasi T."/>
            <person name="Bayer T."/>
            <person name="Micklem G."/>
            <person name="Kim H."/>
            <person name="Bhak J."/>
            <person name="Lajeunesse T.C."/>
            <person name="Voolstra C.R."/>
        </authorList>
    </citation>
    <scope>NUCLEOTIDE SEQUENCE [LARGE SCALE GENOMIC DNA]</scope>
    <source>
        <strain evidence="2 3">CCMP2467</strain>
    </source>
</reference>
<keyword evidence="1" id="KW-0812">Transmembrane</keyword>
<keyword evidence="1" id="KW-0472">Membrane</keyword>
<dbReference type="OrthoDB" id="418987at2759"/>
<comment type="caution">
    <text evidence="2">The sequence shown here is derived from an EMBL/GenBank/DDBJ whole genome shotgun (WGS) entry which is preliminary data.</text>
</comment>
<feature type="transmembrane region" description="Helical" evidence="1">
    <location>
        <begin position="82"/>
        <end position="102"/>
    </location>
</feature>
<evidence type="ECO:0000313" key="3">
    <source>
        <dbReference type="Proteomes" id="UP000186817"/>
    </source>
</evidence>
<feature type="transmembrane region" description="Helical" evidence="1">
    <location>
        <begin position="26"/>
        <end position="46"/>
    </location>
</feature>
<sequence>MVDFMRRQRGTQMLRIRVPTKWGEEFLRLITFSEMFPSTLYALLAFRFQNLGLVLKPGRRASWLPPLLGCLPWQFRALELRGGISLVLIYGAALVAAVANPLTKRRLEVRDQVERK</sequence>